<dbReference type="PANTHER" id="PTHR40407:SF1">
    <property type="entry name" value="HEPARAN-ALPHA-GLUCOSAMINIDE N-ACETYLTRANSFERASE CATALYTIC DOMAIN-CONTAINING PROTEIN"/>
    <property type="match status" value="1"/>
</dbReference>
<reference evidence="3 4" key="2">
    <citation type="submission" date="2013-11" db="EMBL/GenBank/DDBJ databases">
        <title>Whole genome shotgun sequence of Vibrio halioticoli NBRC 102217.</title>
        <authorList>
            <person name="Isaki S."/>
            <person name="Kimura A."/>
            <person name="Ohji S."/>
            <person name="Hosoyama A."/>
            <person name="Fujita N."/>
            <person name="Hashimoto M."/>
            <person name="Hosoyama Y."/>
            <person name="Yamazoe A."/>
        </authorList>
    </citation>
    <scope>NUCLEOTIDE SEQUENCE [LARGE SCALE GENOMIC DNA]</scope>
    <source>
        <strain evidence="3 4">NBRC 102217</strain>
    </source>
</reference>
<dbReference type="PANTHER" id="PTHR40407">
    <property type="entry name" value="MEMBRANE PROTEIN-LIKE PROTEIN"/>
    <property type="match status" value="1"/>
</dbReference>
<proteinExistence type="predicted"/>
<feature type="transmembrane region" description="Helical" evidence="1">
    <location>
        <begin position="236"/>
        <end position="257"/>
    </location>
</feature>
<dbReference type="eggNOG" id="COG3503">
    <property type="taxonomic scope" value="Bacteria"/>
</dbReference>
<evidence type="ECO:0000259" key="2">
    <source>
        <dbReference type="Pfam" id="PF07786"/>
    </source>
</evidence>
<evidence type="ECO:0000256" key="1">
    <source>
        <dbReference type="SAM" id="Phobius"/>
    </source>
</evidence>
<gene>
    <name evidence="3" type="ORF">VHA01S_039_00220</name>
</gene>
<keyword evidence="4" id="KW-1185">Reference proteome</keyword>
<feature type="domain" description="Heparan-alpha-glucosaminide N-acetyltransferase catalytic" evidence="2">
    <location>
        <begin position="20"/>
        <end position="233"/>
    </location>
</feature>
<feature type="transmembrane region" description="Helical" evidence="1">
    <location>
        <begin position="286"/>
        <end position="306"/>
    </location>
</feature>
<feature type="transmembrane region" description="Helical" evidence="1">
    <location>
        <begin position="68"/>
        <end position="90"/>
    </location>
</feature>
<keyword evidence="1" id="KW-0472">Membrane</keyword>
<dbReference type="TCDB" id="9.B.169.1.12">
    <property type="family name" value="the integral membrane protein (8 -10 tmss) yeib or duf418 (yeib) family"/>
</dbReference>
<keyword evidence="1" id="KW-1133">Transmembrane helix</keyword>
<comment type="caution">
    <text evidence="3">The sequence shown here is derived from an EMBL/GenBank/DDBJ whole genome shotgun (WGS) entry which is preliminary data.</text>
</comment>
<feature type="transmembrane region" description="Helical" evidence="1">
    <location>
        <begin position="207"/>
        <end position="224"/>
    </location>
</feature>
<organism evidence="3 4">
    <name type="scientific">Vibrio halioticoli NBRC 102217</name>
    <dbReference type="NCBI Taxonomy" id="1219072"/>
    <lineage>
        <taxon>Bacteria</taxon>
        <taxon>Pseudomonadati</taxon>
        <taxon>Pseudomonadota</taxon>
        <taxon>Gammaproteobacteria</taxon>
        <taxon>Vibrionales</taxon>
        <taxon>Vibrionaceae</taxon>
        <taxon>Vibrio</taxon>
    </lineage>
</organism>
<sequence length="392" mass="44370">MTAILQNIPASNIANKTMTRLASIDVMRGVVILIMLLDHVRERFYYHRPVADPMSLTETEPELFFTRLLAHLCAPLFVFLTGLSAWLYANPSNGIKRNPSSFLLKRGLFLIFIEVTLVNLSWFGKYETLYLQVIWAIGLSMITLALLCKLPRVWIAGLGLLIVFAHNLLTPINFAPGEFGYIFWTILHDAGFLISGGALKIKLSYPVLPWIGVILLGYAIGPIFGKTYDAKTRRSILIKLGASSLGLLMILRGFNIYGETLDWQTQSTFILTVMDFFNFSKYPPSLHYILMTLGLGVILLACFETIENGVTRILQTFGSVPMFFYILHLYVLLFGYRMILNTFGANYDNLFGLPSVGYIWLTTIFLAVALYFPVKAFADYKHSSKKAWLKYL</sequence>
<feature type="transmembrane region" description="Helical" evidence="1">
    <location>
        <begin position="359"/>
        <end position="378"/>
    </location>
</feature>
<dbReference type="Pfam" id="PF07786">
    <property type="entry name" value="HGSNAT_cat"/>
    <property type="match status" value="1"/>
</dbReference>
<evidence type="ECO:0000313" key="3">
    <source>
        <dbReference type="EMBL" id="GAD90302.1"/>
    </source>
</evidence>
<keyword evidence="1" id="KW-0812">Transmembrane</keyword>
<dbReference type="Proteomes" id="UP000017800">
    <property type="component" value="Unassembled WGS sequence"/>
</dbReference>
<protein>
    <recommendedName>
        <fullName evidence="2">Heparan-alpha-glucosaminide N-acetyltransferase catalytic domain-containing protein</fullName>
    </recommendedName>
</protein>
<feature type="transmembrane region" description="Helical" evidence="1">
    <location>
        <begin position="318"/>
        <end position="339"/>
    </location>
</feature>
<dbReference type="InterPro" id="IPR012429">
    <property type="entry name" value="HGSNAT_cat"/>
</dbReference>
<feature type="transmembrane region" description="Helical" evidence="1">
    <location>
        <begin position="21"/>
        <end position="40"/>
    </location>
</feature>
<name>V5FN92_9VIBR</name>
<feature type="transmembrane region" description="Helical" evidence="1">
    <location>
        <begin position="102"/>
        <end position="123"/>
    </location>
</feature>
<accession>V5FN92</accession>
<feature type="transmembrane region" description="Helical" evidence="1">
    <location>
        <begin position="129"/>
        <end position="147"/>
    </location>
</feature>
<feature type="transmembrane region" description="Helical" evidence="1">
    <location>
        <begin position="154"/>
        <end position="174"/>
    </location>
</feature>
<dbReference type="EMBL" id="BAUJ01000039">
    <property type="protein sequence ID" value="GAD90302.1"/>
    <property type="molecule type" value="Genomic_DNA"/>
</dbReference>
<reference evidence="3 4" key="1">
    <citation type="submission" date="2013-10" db="EMBL/GenBank/DDBJ databases">
        <authorList>
            <person name="Ichikawa N."/>
            <person name="Kimura A."/>
            <person name="Ohji S."/>
            <person name="Hosoyama A."/>
            <person name="Fujita N."/>
        </authorList>
    </citation>
    <scope>NUCLEOTIDE SEQUENCE [LARGE SCALE GENOMIC DNA]</scope>
    <source>
        <strain evidence="3 4">NBRC 102217</strain>
    </source>
</reference>
<evidence type="ECO:0000313" key="4">
    <source>
        <dbReference type="Proteomes" id="UP000017800"/>
    </source>
</evidence>
<dbReference type="AlphaFoldDB" id="V5FN92"/>